<protein>
    <submittedName>
        <fullName evidence="2">Uncharacterized protein</fullName>
    </submittedName>
</protein>
<evidence type="ECO:0000313" key="2">
    <source>
        <dbReference type="EMBL" id="OBZ74281.1"/>
    </source>
</evidence>
<evidence type="ECO:0000256" key="1">
    <source>
        <dbReference type="SAM" id="MobiDB-lite"/>
    </source>
</evidence>
<name>A0A1C7MBG4_GRIFR</name>
<organism evidence="2 3">
    <name type="scientific">Grifola frondosa</name>
    <name type="common">Maitake</name>
    <name type="synonym">Polyporus frondosus</name>
    <dbReference type="NCBI Taxonomy" id="5627"/>
    <lineage>
        <taxon>Eukaryota</taxon>
        <taxon>Fungi</taxon>
        <taxon>Dikarya</taxon>
        <taxon>Basidiomycota</taxon>
        <taxon>Agaricomycotina</taxon>
        <taxon>Agaricomycetes</taxon>
        <taxon>Polyporales</taxon>
        <taxon>Grifolaceae</taxon>
        <taxon>Grifola</taxon>
    </lineage>
</organism>
<dbReference type="Proteomes" id="UP000092993">
    <property type="component" value="Unassembled WGS sequence"/>
</dbReference>
<gene>
    <name evidence="2" type="ORF">A0H81_05503</name>
</gene>
<sequence>MYNCAGFCTPARRNLQEFPRAAAAPHASGLGVERGHDIASSCGSRFLECEGEGEGAGSDSRVDGQAILDD</sequence>
<dbReference type="AlphaFoldDB" id="A0A1C7MBG4"/>
<evidence type="ECO:0000313" key="3">
    <source>
        <dbReference type="Proteomes" id="UP000092993"/>
    </source>
</evidence>
<comment type="caution">
    <text evidence="2">The sequence shown here is derived from an EMBL/GenBank/DDBJ whole genome shotgun (WGS) entry which is preliminary data.</text>
</comment>
<proteinExistence type="predicted"/>
<keyword evidence="3" id="KW-1185">Reference proteome</keyword>
<reference evidence="2 3" key="1">
    <citation type="submission" date="2016-03" db="EMBL/GenBank/DDBJ databases">
        <title>Whole genome sequencing of Grifola frondosa 9006-11.</title>
        <authorList>
            <person name="Min B."/>
            <person name="Park H."/>
            <person name="Kim J.-G."/>
            <person name="Cho H."/>
            <person name="Oh Y.-L."/>
            <person name="Kong W.-S."/>
            <person name="Choi I.-G."/>
        </authorList>
    </citation>
    <scope>NUCLEOTIDE SEQUENCE [LARGE SCALE GENOMIC DNA]</scope>
    <source>
        <strain evidence="2 3">9006-11</strain>
    </source>
</reference>
<feature type="region of interest" description="Disordered" evidence="1">
    <location>
        <begin position="50"/>
        <end position="70"/>
    </location>
</feature>
<accession>A0A1C7MBG4</accession>
<dbReference type="EMBL" id="LUGG01000005">
    <property type="protein sequence ID" value="OBZ74281.1"/>
    <property type="molecule type" value="Genomic_DNA"/>
</dbReference>